<evidence type="ECO:0000313" key="2">
    <source>
        <dbReference type="Proteomes" id="UP000828390"/>
    </source>
</evidence>
<reference evidence="1" key="2">
    <citation type="submission" date="2020-11" db="EMBL/GenBank/DDBJ databases">
        <authorList>
            <person name="McCartney M.A."/>
            <person name="Auch B."/>
            <person name="Kono T."/>
            <person name="Mallez S."/>
            <person name="Becker A."/>
            <person name="Gohl D.M."/>
            <person name="Silverstein K.A.T."/>
            <person name="Koren S."/>
            <person name="Bechman K.B."/>
            <person name="Herman A."/>
            <person name="Abrahante J.E."/>
            <person name="Garbe J."/>
        </authorList>
    </citation>
    <scope>NUCLEOTIDE SEQUENCE</scope>
    <source>
        <strain evidence="1">Duluth1</strain>
        <tissue evidence="1">Whole animal</tissue>
    </source>
</reference>
<gene>
    <name evidence="1" type="ORF">DPMN_079192</name>
</gene>
<accession>A0A9D3YNM6</accession>
<name>A0A9D3YNM6_DREPO</name>
<protein>
    <submittedName>
        <fullName evidence="1">Uncharacterized protein</fullName>
    </submittedName>
</protein>
<organism evidence="1 2">
    <name type="scientific">Dreissena polymorpha</name>
    <name type="common">Zebra mussel</name>
    <name type="synonym">Mytilus polymorpha</name>
    <dbReference type="NCBI Taxonomy" id="45954"/>
    <lineage>
        <taxon>Eukaryota</taxon>
        <taxon>Metazoa</taxon>
        <taxon>Spiralia</taxon>
        <taxon>Lophotrochozoa</taxon>
        <taxon>Mollusca</taxon>
        <taxon>Bivalvia</taxon>
        <taxon>Autobranchia</taxon>
        <taxon>Heteroconchia</taxon>
        <taxon>Euheterodonta</taxon>
        <taxon>Imparidentia</taxon>
        <taxon>Neoheterodontei</taxon>
        <taxon>Myida</taxon>
        <taxon>Dreissenoidea</taxon>
        <taxon>Dreissenidae</taxon>
        <taxon>Dreissena</taxon>
    </lineage>
</organism>
<evidence type="ECO:0000313" key="1">
    <source>
        <dbReference type="EMBL" id="KAH3704137.1"/>
    </source>
</evidence>
<reference evidence="1" key="1">
    <citation type="journal article" date="2019" name="bioRxiv">
        <title>The Genome of the Zebra Mussel, Dreissena polymorpha: A Resource for Invasive Species Research.</title>
        <authorList>
            <person name="McCartney M.A."/>
            <person name="Auch B."/>
            <person name="Kono T."/>
            <person name="Mallez S."/>
            <person name="Zhang Y."/>
            <person name="Obille A."/>
            <person name="Becker A."/>
            <person name="Abrahante J.E."/>
            <person name="Garbe J."/>
            <person name="Badalamenti J.P."/>
            <person name="Herman A."/>
            <person name="Mangelson H."/>
            <person name="Liachko I."/>
            <person name="Sullivan S."/>
            <person name="Sone E.D."/>
            <person name="Koren S."/>
            <person name="Silverstein K.A.T."/>
            <person name="Beckman K.B."/>
            <person name="Gohl D.M."/>
        </authorList>
    </citation>
    <scope>NUCLEOTIDE SEQUENCE</scope>
    <source>
        <strain evidence="1">Duluth1</strain>
        <tissue evidence="1">Whole animal</tissue>
    </source>
</reference>
<dbReference type="AlphaFoldDB" id="A0A9D3YNM6"/>
<dbReference type="Proteomes" id="UP000828390">
    <property type="component" value="Unassembled WGS sequence"/>
</dbReference>
<dbReference type="EMBL" id="JAIWYP010000015">
    <property type="protein sequence ID" value="KAH3704137.1"/>
    <property type="molecule type" value="Genomic_DNA"/>
</dbReference>
<sequence length="328" mass="36559">MHQDQQPIQAGIPILSAPYGQHVPQQYRVPYAPIEALLPPAYQTPNELYRPTMQYGSANSQIPPMSFVPPTIQNASVMPPSPYVTTRPFAHYVPQTHLCPVMTGTTTQLGSHLLGTHVPMMRATNPPWMPRGIHNIPNRPHIVHGPYTHTTSYLPPGHCVNPVQTHNQTSQSLQLTRNMHTASCNQTVETANNHNPTTNQPNPQIAVREKTTQHTPDYTNLSPDVMDQNDEQTTQCTDGQFACLPDMQNTVVASPHEAVPRTYQQPPMDDPSIIEITPTSREDYSLRTQQNQSANNLGDQENNLNNQDTIFSFLERGRASTGMEGTQH</sequence>
<comment type="caution">
    <text evidence="1">The sequence shown here is derived from an EMBL/GenBank/DDBJ whole genome shotgun (WGS) entry which is preliminary data.</text>
</comment>
<keyword evidence="2" id="KW-1185">Reference proteome</keyword>
<proteinExistence type="predicted"/>